<accession>A0A1G6KK14</accession>
<gene>
    <name evidence="1" type="ORF">SAMN05216323_102537</name>
</gene>
<dbReference type="OrthoDB" id="189504at2"/>
<organism evidence="1 2">
    <name type="scientific">Williamwhitmania taraxaci</name>
    <dbReference type="NCBI Taxonomy" id="1640674"/>
    <lineage>
        <taxon>Bacteria</taxon>
        <taxon>Pseudomonadati</taxon>
        <taxon>Bacteroidota</taxon>
        <taxon>Bacteroidia</taxon>
        <taxon>Bacteroidales</taxon>
        <taxon>Williamwhitmaniaceae</taxon>
        <taxon>Williamwhitmania</taxon>
    </lineage>
</organism>
<dbReference type="EMBL" id="FMYP01000025">
    <property type="protein sequence ID" value="SDC31429.1"/>
    <property type="molecule type" value="Genomic_DNA"/>
</dbReference>
<evidence type="ECO:0000313" key="1">
    <source>
        <dbReference type="EMBL" id="SDC31429.1"/>
    </source>
</evidence>
<proteinExistence type="predicted"/>
<dbReference type="RefSeq" id="WP_092437831.1">
    <property type="nucleotide sequence ID" value="NZ_FMYP01000025.1"/>
</dbReference>
<dbReference type="AlphaFoldDB" id="A0A1G6KK14"/>
<reference evidence="1 2" key="1">
    <citation type="submission" date="2016-09" db="EMBL/GenBank/DDBJ databases">
        <authorList>
            <person name="Capua I."/>
            <person name="De Benedictis P."/>
            <person name="Joannis T."/>
            <person name="Lombin L.H."/>
            <person name="Cattoli G."/>
        </authorList>
    </citation>
    <scope>NUCLEOTIDE SEQUENCE [LARGE SCALE GENOMIC DNA]</scope>
    <source>
        <strain evidence="1 2">A7P-90m</strain>
    </source>
</reference>
<name>A0A1G6KK14_9BACT</name>
<evidence type="ECO:0000313" key="2">
    <source>
        <dbReference type="Proteomes" id="UP000199452"/>
    </source>
</evidence>
<dbReference type="Proteomes" id="UP000199452">
    <property type="component" value="Unassembled WGS sequence"/>
</dbReference>
<keyword evidence="2" id="KW-1185">Reference proteome</keyword>
<protein>
    <submittedName>
        <fullName evidence="1">Uncharacterized protein</fullName>
    </submittedName>
</protein>
<sequence length="265" mass="30011">MLKKIKRYFLLKRLGFLGDQLGIAHRYHAEGSGWSNHLNKTGEAITSCLKGKDNCTIVIVGSGWLLDIPLKKILSLTHHVYLVDINHPKSIKHKWEANPKITFIETDVTGGAVSLFSSILKGEISEVEALEACKTLGAGLNIPKADVTISVNILSQLAHIPAETLKEQNKLSPETAARIITTLQLQHLDWLYGMESLLISDFEEELVDEENRLCGVNPLCPIDSKKWRQVDRWRWKFDTKMTYRSDFKTFLHVGVFHRIDPNKKG</sequence>